<gene>
    <name evidence="12" type="ORF">N7493_011960</name>
</gene>
<evidence type="ECO:0000259" key="11">
    <source>
        <dbReference type="PROSITE" id="PS51285"/>
    </source>
</evidence>
<reference evidence="12" key="1">
    <citation type="journal article" date="2023" name="IMA Fungus">
        <title>Comparative genomic study of the Penicillium genus elucidates a diverse pangenome and 15 lateral gene transfer events.</title>
        <authorList>
            <person name="Petersen C."/>
            <person name="Sorensen T."/>
            <person name="Nielsen M.R."/>
            <person name="Sondergaard T.E."/>
            <person name="Sorensen J.L."/>
            <person name="Fitzpatrick D.A."/>
            <person name="Frisvad J.C."/>
            <person name="Nielsen K.L."/>
        </authorList>
    </citation>
    <scope>NUCLEOTIDE SEQUENCE</scope>
    <source>
        <strain evidence="12">IBT 17514</strain>
    </source>
</reference>
<feature type="region of interest" description="Disordered" evidence="9">
    <location>
        <begin position="27"/>
        <end position="59"/>
    </location>
</feature>
<dbReference type="EMBL" id="JAQJAN010000024">
    <property type="protein sequence ID" value="KAJ5700914.1"/>
    <property type="molecule type" value="Genomic_DNA"/>
</dbReference>
<dbReference type="Gene3D" id="1.10.510.10">
    <property type="entry name" value="Transferase(Phosphotransferase) domain 1"/>
    <property type="match status" value="2"/>
</dbReference>
<dbReference type="InterPro" id="IPR000719">
    <property type="entry name" value="Prot_kinase_dom"/>
</dbReference>
<dbReference type="Pfam" id="PF00069">
    <property type="entry name" value="Pkinase"/>
    <property type="match status" value="2"/>
</dbReference>
<organism evidence="12 13">
    <name type="scientific">Penicillium malachiteum</name>
    <dbReference type="NCBI Taxonomy" id="1324776"/>
    <lineage>
        <taxon>Eukaryota</taxon>
        <taxon>Fungi</taxon>
        <taxon>Dikarya</taxon>
        <taxon>Ascomycota</taxon>
        <taxon>Pezizomycotina</taxon>
        <taxon>Eurotiomycetes</taxon>
        <taxon>Eurotiomycetidae</taxon>
        <taxon>Eurotiales</taxon>
        <taxon>Aspergillaceae</taxon>
        <taxon>Penicillium</taxon>
    </lineage>
</organism>
<evidence type="ECO:0000256" key="1">
    <source>
        <dbReference type="ARBA" id="ARBA00012513"/>
    </source>
</evidence>
<dbReference type="InterPro" id="IPR000961">
    <property type="entry name" value="AGC-kinase_C"/>
</dbReference>
<evidence type="ECO:0000256" key="3">
    <source>
        <dbReference type="ARBA" id="ARBA00022679"/>
    </source>
</evidence>
<keyword evidence="5" id="KW-0418">Kinase</keyword>
<keyword evidence="3" id="KW-0808">Transferase</keyword>
<feature type="region of interest" description="Disordered" evidence="9">
    <location>
        <begin position="851"/>
        <end position="927"/>
    </location>
</feature>
<accession>A0AAD6HA03</accession>
<evidence type="ECO:0000259" key="10">
    <source>
        <dbReference type="PROSITE" id="PS50011"/>
    </source>
</evidence>
<evidence type="ECO:0000256" key="2">
    <source>
        <dbReference type="ARBA" id="ARBA00022527"/>
    </source>
</evidence>
<dbReference type="InterPro" id="IPR059233">
    <property type="entry name" value="MobB_NdrA/B/Cbk1"/>
</dbReference>
<protein>
    <recommendedName>
        <fullName evidence="1">non-specific serine/threonine protein kinase</fullName>
        <ecNumber evidence="1">2.7.11.1</ecNumber>
    </recommendedName>
</protein>
<keyword evidence="13" id="KW-1185">Reference proteome</keyword>
<feature type="region of interest" description="Disordered" evidence="9">
    <location>
        <begin position="82"/>
        <end position="272"/>
    </location>
</feature>
<dbReference type="GO" id="GO:0004674">
    <property type="term" value="F:protein serine/threonine kinase activity"/>
    <property type="evidence" value="ECO:0007669"/>
    <property type="project" value="UniProtKB-KW"/>
</dbReference>
<dbReference type="AlphaFoldDB" id="A0AAD6HA03"/>
<dbReference type="Proteomes" id="UP001215712">
    <property type="component" value="Unassembled WGS sequence"/>
</dbReference>
<evidence type="ECO:0000313" key="13">
    <source>
        <dbReference type="Proteomes" id="UP001215712"/>
    </source>
</evidence>
<feature type="region of interest" description="Disordered" evidence="9">
    <location>
        <begin position="422"/>
        <end position="450"/>
    </location>
</feature>
<evidence type="ECO:0000256" key="8">
    <source>
        <dbReference type="ARBA" id="ARBA00048679"/>
    </source>
</evidence>
<feature type="compositionally biased region" description="Basic and acidic residues" evidence="9">
    <location>
        <begin position="625"/>
        <end position="639"/>
    </location>
</feature>
<dbReference type="CDD" id="cd21742">
    <property type="entry name" value="MobB_NDR_LATS-like"/>
    <property type="match status" value="1"/>
</dbReference>
<evidence type="ECO:0000256" key="5">
    <source>
        <dbReference type="ARBA" id="ARBA00022777"/>
    </source>
</evidence>
<comment type="catalytic activity">
    <reaction evidence="7">
        <text>L-threonyl-[protein] + ATP = O-phospho-L-threonyl-[protein] + ADP + H(+)</text>
        <dbReference type="Rhea" id="RHEA:46608"/>
        <dbReference type="Rhea" id="RHEA-COMP:11060"/>
        <dbReference type="Rhea" id="RHEA-COMP:11605"/>
        <dbReference type="ChEBI" id="CHEBI:15378"/>
        <dbReference type="ChEBI" id="CHEBI:30013"/>
        <dbReference type="ChEBI" id="CHEBI:30616"/>
        <dbReference type="ChEBI" id="CHEBI:61977"/>
        <dbReference type="ChEBI" id="CHEBI:456216"/>
        <dbReference type="EC" id="2.7.11.1"/>
    </reaction>
</comment>
<feature type="domain" description="AGC-kinase C-terminal" evidence="11">
    <location>
        <begin position="814"/>
        <end position="956"/>
    </location>
</feature>
<dbReference type="InterPro" id="IPR011009">
    <property type="entry name" value="Kinase-like_dom_sf"/>
</dbReference>
<evidence type="ECO:0000256" key="9">
    <source>
        <dbReference type="SAM" id="MobiDB-lite"/>
    </source>
</evidence>
<evidence type="ECO:0000256" key="7">
    <source>
        <dbReference type="ARBA" id="ARBA00047899"/>
    </source>
</evidence>
<feature type="compositionally biased region" description="Low complexity" evidence="9">
    <location>
        <begin position="82"/>
        <end position="92"/>
    </location>
</feature>
<feature type="compositionally biased region" description="Polar residues" evidence="9">
    <location>
        <begin position="422"/>
        <end position="442"/>
    </location>
</feature>
<dbReference type="GO" id="GO:0005524">
    <property type="term" value="F:ATP binding"/>
    <property type="evidence" value="ECO:0007669"/>
    <property type="project" value="UniProtKB-KW"/>
</dbReference>
<comment type="caution">
    <text evidence="12">The sequence shown here is derived from an EMBL/GenBank/DDBJ whole genome shotgun (WGS) entry which is preliminary data.</text>
</comment>
<dbReference type="Gene3D" id="3.30.200.20">
    <property type="entry name" value="Phosphorylase Kinase, domain 1"/>
    <property type="match status" value="2"/>
</dbReference>
<evidence type="ECO:0000256" key="4">
    <source>
        <dbReference type="ARBA" id="ARBA00022741"/>
    </source>
</evidence>
<dbReference type="EC" id="2.7.11.1" evidence="1"/>
<dbReference type="PANTHER" id="PTHR24356:SF400">
    <property type="entry name" value="SERINE_THREONINE-PROTEIN KINASE CBK1"/>
    <property type="match status" value="1"/>
</dbReference>
<name>A0AAD6HA03_9EURO</name>
<feature type="compositionally biased region" description="Basic and acidic residues" evidence="9">
    <location>
        <begin position="94"/>
        <end position="104"/>
    </location>
</feature>
<dbReference type="InterPro" id="IPR050236">
    <property type="entry name" value="Ser_Thr_kinase_AGC"/>
</dbReference>
<feature type="compositionally biased region" description="Polar residues" evidence="9">
    <location>
        <begin position="121"/>
        <end position="131"/>
    </location>
</feature>
<comment type="catalytic activity">
    <reaction evidence="8">
        <text>L-seryl-[protein] + ATP = O-phospho-L-seryl-[protein] + ADP + H(+)</text>
        <dbReference type="Rhea" id="RHEA:17989"/>
        <dbReference type="Rhea" id="RHEA-COMP:9863"/>
        <dbReference type="Rhea" id="RHEA-COMP:11604"/>
        <dbReference type="ChEBI" id="CHEBI:15378"/>
        <dbReference type="ChEBI" id="CHEBI:29999"/>
        <dbReference type="ChEBI" id="CHEBI:30616"/>
        <dbReference type="ChEBI" id="CHEBI:83421"/>
        <dbReference type="ChEBI" id="CHEBI:456216"/>
        <dbReference type="EC" id="2.7.11.1"/>
    </reaction>
</comment>
<keyword evidence="6" id="KW-0067">ATP-binding</keyword>
<dbReference type="PROSITE" id="PS51285">
    <property type="entry name" value="AGC_KINASE_CTER"/>
    <property type="match status" value="1"/>
</dbReference>
<feature type="region of interest" description="Disordered" evidence="9">
    <location>
        <begin position="625"/>
        <end position="650"/>
    </location>
</feature>
<feature type="compositionally biased region" description="Polar residues" evidence="9">
    <location>
        <begin position="27"/>
        <end position="48"/>
    </location>
</feature>
<reference evidence="12" key="2">
    <citation type="submission" date="2023-01" db="EMBL/GenBank/DDBJ databases">
        <authorList>
            <person name="Petersen C."/>
        </authorList>
    </citation>
    <scope>NUCLEOTIDE SEQUENCE</scope>
    <source>
        <strain evidence="12">IBT 17514</strain>
    </source>
</reference>
<evidence type="ECO:0000256" key="6">
    <source>
        <dbReference type="ARBA" id="ARBA00022840"/>
    </source>
</evidence>
<feature type="compositionally biased region" description="Acidic residues" evidence="9">
    <location>
        <begin position="851"/>
        <end position="867"/>
    </location>
</feature>
<dbReference type="PROSITE" id="PS50011">
    <property type="entry name" value="PROTEIN_KINASE_DOM"/>
    <property type="match status" value="1"/>
</dbReference>
<feature type="domain" description="Protein kinase" evidence="10">
    <location>
        <begin position="398"/>
        <end position="774"/>
    </location>
</feature>
<dbReference type="PANTHER" id="PTHR24356">
    <property type="entry name" value="SERINE/THREONINE-PROTEIN KINASE"/>
    <property type="match status" value="1"/>
</dbReference>
<feature type="compositionally biased region" description="Basic and acidic residues" evidence="9">
    <location>
        <begin position="902"/>
        <end position="912"/>
    </location>
</feature>
<evidence type="ECO:0000313" key="12">
    <source>
        <dbReference type="EMBL" id="KAJ5700914.1"/>
    </source>
</evidence>
<keyword evidence="2" id="KW-0723">Serine/threonine-protein kinase</keyword>
<sequence length="976" mass="110402">MTISYRKKIRRRKSVFGLWIPTRVTSNNKCGPLSSESPVSDASPTSEPIITPSHEPGKDRLRLRLTRSGSKILLLFGLRSSSNSNKMSAESGSCEDHQGAEERQAPTSTTATERNRPGYTPSAQYINGESLSASPVSPDHDSPDQSSPATRDSSPEGRVPESEKGMQRDGDDDNNGCAGSNEQQNTSSTKLVNRLSQRLSMTFGNPTVIRRTHLRPRPSIPFPESPITTTQFKQGDGANDSSDPSTAPSSNSSPAGHSTPPTPATSAEPSPSIERYNSQVTDWAFLSERTSDITVPQGIPGSKVPVISPSIVTVEAVSVAKVYLELYFNAIFQNNDPRKQRQCELEQHMYSFQFAPEEQLTARCNWLLQENEYLRQCRNLRTNMRCVRSANSISAAGYEAIKILGKGSFGVVRLVREKNQDMSNSREGISSIPEDNTSNTRGSPLEMLRSAVDGTRHSRRKFMTGEKKEVYAMKVIRKSDMIRNSQEGHIRAERDFLVASERSRWVVPLITSFQDENHLYLVMDYMVGGDFLGLLIRKDILSEEWTRFYVAEMIMCIEEAHRLCWIHRDVKPDNFLISASGHLKISDFGLAFNGHWSHDQSYYNNHRYSLLDRLGITVAGDAEDQKNSAEAQKDSKVSSEPHSSTDYSKYQVPSGDLLDWRNSKERRRFAKSVVGTSQYMAPEVIRGEMYDGRCDWWSLGVILYECLYGFTPFACENRHDTKIKILQHARSLQFPRERQSDKMVSQEAINLISQILQERQFRLCSQKYQANDMLAGRPVSAQFLYSMDPRYKTIKSYFVYPNDAADIKAHPFFRGIRWNELHRVQPPRIPRVKNWEDTRYFDDWKKSVGNIEEESHESDSEGSDDDCYEKPDPAGIDNLDSLETPAQPDKPGPDTSPAADGNTKKAQEAERRKEKKRPRDKILRDKKLGRAAMEIRKRGAFLGYTYRRPKGAAVALSSERGRQSFLRGQMTEMYAV</sequence>
<keyword evidence="4" id="KW-0547">Nucleotide-binding</keyword>
<feature type="compositionally biased region" description="Low complexity" evidence="9">
    <location>
        <begin position="238"/>
        <end position="272"/>
    </location>
</feature>
<feature type="compositionally biased region" description="Basic and acidic residues" evidence="9">
    <location>
        <begin position="153"/>
        <end position="169"/>
    </location>
</feature>
<dbReference type="GO" id="GO:0035556">
    <property type="term" value="P:intracellular signal transduction"/>
    <property type="evidence" value="ECO:0007669"/>
    <property type="project" value="TreeGrafter"/>
</dbReference>
<dbReference type="SUPFAM" id="SSF56112">
    <property type="entry name" value="Protein kinase-like (PK-like)"/>
    <property type="match status" value="1"/>
</dbReference>
<feature type="compositionally biased region" description="Polar residues" evidence="9">
    <location>
        <begin position="177"/>
        <end position="205"/>
    </location>
</feature>
<proteinExistence type="predicted"/>
<dbReference type="SMART" id="SM00220">
    <property type="entry name" value="S_TKc"/>
    <property type="match status" value="1"/>
</dbReference>